<name>A0A936ND02_9ACTN</name>
<sequence length="149" mass="15947">MDETANERMIDRWFPVAAVDKACRSAVGSGKLEKAIFSWFASRPIAQARRCRMTGMLPADPALKLLIEAAIVSGSPDTMSELADLVVASTGGRRPVMLDMFSGRGILPLEGARAGAKTIGIDLSPVAVLAGRLLADYPSRDWSHEPPLP</sequence>
<dbReference type="Proteomes" id="UP000727993">
    <property type="component" value="Unassembled WGS sequence"/>
</dbReference>
<gene>
    <name evidence="1" type="ORF">IPN02_08050</name>
</gene>
<evidence type="ECO:0000313" key="1">
    <source>
        <dbReference type="EMBL" id="MBK9296781.1"/>
    </source>
</evidence>
<dbReference type="AlphaFoldDB" id="A0A936ND02"/>
<proteinExistence type="predicted"/>
<organism evidence="1 2">
    <name type="scientific">Candidatus Neomicrothrix subdominans</name>
    <dbReference type="NCBI Taxonomy" id="2954438"/>
    <lineage>
        <taxon>Bacteria</taxon>
        <taxon>Bacillati</taxon>
        <taxon>Actinomycetota</taxon>
        <taxon>Acidimicrobiia</taxon>
        <taxon>Acidimicrobiales</taxon>
        <taxon>Microthrixaceae</taxon>
        <taxon>Candidatus Neomicrothrix</taxon>
    </lineage>
</organism>
<dbReference type="InterPro" id="IPR029063">
    <property type="entry name" value="SAM-dependent_MTases_sf"/>
</dbReference>
<dbReference type="EMBL" id="JADJZA010000006">
    <property type="protein sequence ID" value="MBK9296781.1"/>
    <property type="molecule type" value="Genomic_DNA"/>
</dbReference>
<accession>A0A936ND02</accession>
<reference evidence="1 2" key="1">
    <citation type="submission" date="2020-10" db="EMBL/GenBank/DDBJ databases">
        <title>Connecting structure to function with the recovery of over 1000 high-quality activated sludge metagenome-assembled genomes encoding full-length rRNA genes using long-read sequencing.</title>
        <authorList>
            <person name="Singleton C.M."/>
            <person name="Petriglieri F."/>
            <person name="Kristensen J.M."/>
            <person name="Kirkegaard R.H."/>
            <person name="Michaelsen T.Y."/>
            <person name="Andersen M.H."/>
            <person name="Karst S.M."/>
            <person name="Dueholm M.S."/>
            <person name="Nielsen P.H."/>
            <person name="Albertsen M."/>
        </authorList>
    </citation>
    <scope>NUCLEOTIDE SEQUENCE [LARGE SCALE GENOMIC DNA]</scope>
    <source>
        <strain evidence="1">Lyne_18-Q3-R50-59_MAXAC.006</strain>
    </source>
</reference>
<protein>
    <submittedName>
        <fullName evidence="1">DUF1156 domain-containing protein</fullName>
    </submittedName>
</protein>
<feature type="non-terminal residue" evidence="1">
    <location>
        <position position="149"/>
    </location>
</feature>
<evidence type="ECO:0000313" key="2">
    <source>
        <dbReference type="Proteomes" id="UP000727993"/>
    </source>
</evidence>
<comment type="caution">
    <text evidence="1">The sequence shown here is derived from an EMBL/GenBank/DDBJ whole genome shotgun (WGS) entry which is preliminary data.</text>
</comment>
<dbReference type="Gene3D" id="3.40.50.150">
    <property type="entry name" value="Vaccinia Virus protein VP39"/>
    <property type="match status" value="1"/>
</dbReference>
<dbReference type="SUPFAM" id="SSF53335">
    <property type="entry name" value="S-adenosyl-L-methionine-dependent methyltransferases"/>
    <property type="match status" value="1"/>
</dbReference>